<dbReference type="InterPro" id="IPR011761">
    <property type="entry name" value="ATP-grasp"/>
</dbReference>
<feature type="binding site" evidence="17">
    <location>
        <position position="215"/>
    </location>
    <ligand>
        <name>ATP</name>
        <dbReference type="ChEBI" id="CHEBI:30616"/>
        <label>1</label>
    </ligand>
</feature>
<comment type="similarity">
    <text evidence="4 17">Belongs to the CarB family.</text>
</comment>
<dbReference type="SMART" id="SM01096">
    <property type="entry name" value="CPSase_L_D3"/>
    <property type="match status" value="1"/>
</dbReference>
<dbReference type="FunFam" id="3.40.50.20:FF:000001">
    <property type="entry name" value="Carbamoyl-phosphate synthase large chain"/>
    <property type="match status" value="1"/>
</dbReference>
<dbReference type="SUPFAM" id="SSF52440">
    <property type="entry name" value="PreATP-grasp domain"/>
    <property type="match status" value="2"/>
</dbReference>
<dbReference type="FunFam" id="3.30.470.20:FF:000007">
    <property type="entry name" value="Carbamoyl-phosphate synthase large chain"/>
    <property type="match status" value="1"/>
</dbReference>
<feature type="binding site" evidence="17">
    <location>
        <position position="802"/>
    </location>
    <ligand>
        <name>ATP</name>
        <dbReference type="ChEBI" id="CHEBI:30616"/>
        <label>2</label>
    </ligand>
</feature>
<feature type="domain" description="ATP-grasp" evidence="18">
    <location>
        <begin position="138"/>
        <end position="333"/>
    </location>
</feature>
<dbReference type="GO" id="GO:0006526">
    <property type="term" value="P:L-arginine biosynthetic process"/>
    <property type="evidence" value="ECO:0007669"/>
    <property type="project" value="UniProtKB-UniRule"/>
</dbReference>
<dbReference type="SMART" id="SM00851">
    <property type="entry name" value="MGS"/>
    <property type="match status" value="1"/>
</dbReference>
<keyword evidence="5 17" id="KW-0055">Arginine biosynthesis</keyword>
<dbReference type="FunFam" id="3.30.470.20:FF:000013">
    <property type="entry name" value="Carbamoyl-phosphate synthase large chain"/>
    <property type="match status" value="1"/>
</dbReference>
<evidence type="ECO:0000256" key="3">
    <source>
        <dbReference type="ARBA" id="ARBA00005077"/>
    </source>
</evidence>
<evidence type="ECO:0000256" key="5">
    <source>
        <dbReference type="ARBA" id="ARBA00022571"/>
    </source>
</evidence>
<accession>A0A2W5MRS3</accession>
<feature type="region of interest" description="Allosteric domain" evidence="17">
    <location>
        <begin position="989"/>
        <end position="1123"/>
    </location>
</feature>
<feature type="binding site" evidence="17">
    <location>
        <position position="304"/>
    </location>
    <ligand>
        <name>Mn(2+)</name>
        <dbReference type="ChEBI" id="CHEBI:29035"/>
        <label>1</label>
    </ligand>
</feature>
<feature type="binding site" evidence="17">
    <location>
        <position position="248"/>
    </location>
    <ligand>
        <name>ATP</name>
        <dbReference type="ChEBI" id="CHEBI:30616"/>
        <label>1</label>
    </ligand>
</feature>
<dbReference type="EMBL" id="QFPJ01000061">
    <property type="protein sequence ID" value="PZQ20433.1"/>
    <property type="molecule type" value="Genomic_DNA"/>
</dbReference>
<evidence type="ECO:0000256" key="7">
    <source>
        <dbReference type="ARBA" id="ARBA00022605"/>
    </source>
</evidence>
<comment type="cofactor">
    <cofactor evidence="1">
        <name>Mn(2+)</name>
        <dbReference type="ChEBI" id="CHEBI:29035"/>
    </cofactor>
</comment>
<evidence type="ECO:0000256" key="13">
    <source>
        <dbReference type="ARBA" id="ARBA00022975"/>
    </source>
</evidence>
<reference evidence="20 21" key="1">
    <citation type="submission" date="2017-08" db="EMBL/GenBank/DDBJ databases">
        <title>Infants hospitalized years apart are colonized by the same room-sourced microbial strains.</title>
        <authorList>
            <person name="Brooks B."/>
            <person name="Olm M.R."/>
            <person name="Firek B.A."/>
            <person name="Baker R."/>
            <person name="Thomas B.C."/>
            <person name="Morowitz M.J."/>
            <person name="Banfield J.F."/>
        </authorList>
    </citation>
    <scope>NUCLEOTIDE SEQUENCE [LARGE SCALE GENOMIC DNA]</scope>
    <source>
        <strain evidence="20">S2_005_003_R2_47</strain>
    </source>
</reference>
<proteinExistence type="inferred from homology"/>
<keyword evidence="11 17" id="KW-0067">ATP-binding</keyword>
<dbReference type="InterPro" id="IPR005479">
    <property type="entry name" value="CPAse_ATP-bd"/>
</dbReference>
<feature type="binding site" evidence="17">
    <location>
        <position position="174"/>
    </location>
    <ligand>
        <name>ATP</name>
        <dbReference type="ChEBI" id="CHEBI:30616"/>
        <label>1</label>
    </ligand>
</feature>
<sequence length="1123" mass="120748">MPKRTDIQSILVIGAGPIVIGQACEFDYSGTQAIKALKEEGYRIVLVNSNPATIMTDPDLADATYVEPITPEIVAKIIEKETAEFPGGWAVLPTMGGQTALNTALALFNDGTLTKYGVEMIGADAEAIDKAEDRQKFRDAMDKIGLESARSGVAHTLDEAFAVLERTGLPSIIRPSFTLGGTGGGIAYNREEFEHIVRGGLIASPTTEVLIEESLLGWKEYEMEVVRDRKDNCIIICSIENVDPMGVHTGDSITVAPALTLTDKEYQIMRNASIAVLREIGVETGGSNVQFAVNPADGRLIVIEMNPRVSRSSALASKATGFPIAKVAAKLAVGYTLDEIMNDITGVTPASFEPTIDYVVTKIPRFAFEKFKGAEPLLSTAMKSVGEVMAIGRTIHESMQKALRGLETGLSGFNFVDRLKGASHDQLKSELAQRTPDRLLIAAQAIREGLDLAEINRIAGYDMWFLDRIAEIVAAEEEVCRNGLPRDAEGLRRLKAMGFSDKRLAYLALQSANLRPGSRGAAAHGSGLIHEAVKAMTGGVTEEEVRALRHKLGVRPVFKTIDTCAAEFQAQTPYLYSTYEAPTFGEPENEANPSDRKKIVILGGGPNRIGQGIEFDYCCCHACFALEDAGYETIMINCNPETVSTDYDTSDRLYFEPLTAEDVLEILHVEMSKGELVGVIVQFGGQTPLKLAQALETAGIPILGTSPDAIDLAEDRERFAALVNKLGLKQPENGIARSREEAVAVAARIGYPVLTRPSYVLGGRAMEIVDDQAQLENYIETAVQVSGDSPVLIDRYLRDAIEVDVDALCDGTPGPSGVVVAGVLQHIEEAGVHSGDSACSIPPYSLSADIVAEIERQTDALARALGVRGLMNVQYAVKATGAQDGAGFEVYLIEVNPRASRTVPFVAKAVGSPIAKIAARVMAGEKLADLPTINRDIAHVAVKEAVFPFARFPGTDPVLSPEMKSTGEVMGIDSDFNLAFAKAQLGAGDRLPTDGRLFVSVKDSDKPRIVAPVKQLADWGWQVIATGGTADYLAEQGIAVERVNKVAEGRPHIVDRIKDGDVQLIFNTTEGWQSLQDSQSIRASALAADIAYYTTAAASEASTQAIGALRARSLEVKPLQDYY</sequence>
<evidence type="ECO:0000256" key="16">
    <source>
        <dbReference type="ARBA" id="ARBA00048816"/>
    </source>
</evidence>
<comment type="pathway">
    <text evidence="3 17">Amino-acid biosynthesis; L-arginine biosynthesis; carbamoyl phosphate from bicarbonate: step 1/1.</text>
</comment>
<dbReference type="Gene3D" id="3.30.1490.20">
    <property type="entry name" value="ATP-grasp fold, A domain"/>
    <property type="match status" value="1"/>
</dbReference>
<dbReference type="UniPathway" id="UPA00070">
    <property type="reaction ID" value="UER00115"/>
</dbReference>
<feature type="domain" description="ATP-grasp" evidence="18">
    <location>
        <begin position="720"/>
        <end position="923"/>
    </location>
</feature>
<organism evidence="20 21">
    <name type="scientific">Sphingopyxis macrogoltabida</name>
    <name type="common">Sphingomonas macrogoltabidus</name>
    <dbReference type="NCBI Taxonomy" id="33050"/>
    <lineage>
        <taxon>Bacteria</taxon>
        <taxon>Pseudomonadati</taxon>
        <taxon>Pseudomonadota</taxon>
        <taxon>Alphaproteobacteria</taxon>
        <taxon>Sphingomonadales</taxon>
        <taxon>Sphingomonadaceae</taxon>
        <taxon>Sphingopyxis</taxon>
    </lineage>
</organism>
<evidence type="ECO:0000256" key="12">
    <source>
        <dbReference type="ARBA" id="ARBA00022842"/>
    </source>
</evidence>
<feature type="binding site" evidence="17">
    <location>
        <position position="832"/>
    </location>
    <ligand>
        <name>ATP</name>
        <dbReference type="ChEBI" id="CHEBI:30616"/>
        <label>2</label>
    </ligand>
</feature>
<feature type="binding site" evidence="17">
    <location>
        <position position="247"/>
    </location>
    <ligand>
        <name>ATP</name>
        <dbReference type="ChEBI" id="CHEBI:30616"/>
        <label>1</label>
    </ligand>
</feature>
<evidence type="ECO:0000256" key="4">
    <source>
        <dbReference type="ARBA" id="ARBA00009799"/>
    </source>
</evidence>
<dbReference type="Proteomes" id="UP000248597">
    <property type="component" value="Unassembled WGS sequence"/>
</dbReference>
<evidence type="ECO:0000256" key="8">
    <source>
        <dbReference type="ARBA" id="ARBA00022723"/>
    </source>
</evidence>
<comment type="subunit">
    <text evidence="17">Composed of two chains; the small (or glutamine) chain promotes the hydrolysis of glutamine to ammonia, which is used by the large (or ammonia) chain to synthesize carbamoyl phosphate. Tetramer of heterodimers (alpha,beta)4.</text>
</comment>
<dbReference type="SUPFAM" id="SSF56059">
    <property type="entry name" value="Glutathione synthetase ATP-binding domain-like"/>
    <property type="match status" value="2"/>
</dbReference>
<comment type="caution">
    <text evidence="17">Lacks conserved residue(s) required for the propagation of feature annotation.</text>
</comment>
<dbReference type="PRINTS" id="PR00098">
    <property type="entry name" value="CPSASE"/>
</dbReference>
<feature type="binding site" evidence="17">
    <location>
        <position position="290"/>
    </location>
    <ligand>
        <name>ATP</name>
        <dbReference type="ChEBI" id="CHEBI:30616"/>
        <label>1</label>
    </ligand>
</feature>
<dbReference type="Gene3D" id="3.40.50.20">
    <property type="match status" value="2"/>
</dbReference>
<feature type="binding site" evidence="17">
    <location>
        <position position="304"/>
    </location>
    <ligand>
        <name>Mg(2+)</name>
        <dbReference type="ChEBI" id="CHEBI:18420"/>
        <label>1</label>
    </ligand>
</feature>
<dbReference type="InterPro" id="IPR058047">
    <property type="entry name" value="CPSase_preATP-grasp"/>
</dbReference>
<evidence type="ECO:0000313" key="21">
    <source>
        <dbReference type="Proteomes" id="UP000248597"/>
    </source>
</evidence>
<dbReference type="Pfam" id="PF02787">
    <property type="entry name" value="CPSase_L_D3"/>
    <property type="match status" value="1"/>
</dbReference>
<name>A0A2W5MRS3_SPHMC</name>
<dbReference type="EC" id="6.3.5.5" evidence="17"/>
<dbReference type="SUPFAM" id="SSF52335">
    <property type="entry name" value="Methylglyoxal synthase-like"/>
    <property type="match status" value="1"/>
</dbReference>
<evidence type="ECO:0000256" key="1">
    <source>
        <dbReference type="ARBA" id="ARBA00001936"/>
    </source>
</evidence>
<dbReference type="InterPro" id="IPR011607">
    <property type="entry name" value="MGS-like_dom"/>
</dbReference>
<dbReference type="InterPro" id="IPR006275">
    <property type="entry name" value="CPSase_lsu"/>
</dbReference>
<dbReference type="PROSITE" id="PS51257">
    <property type="entry name" value="PROKAR_LIPOPROTEIN"/>
    <property type="match status" value="1"/>
</dbReference>
<feature type="binding site" evidence="17">
    <location>
        <position position="896"/>
    </location>
    <ligand>
        <name>Mg(2+)</name>
        <dbReference type="ChEBI" id="CHEBI:18420"/>
        <label>4</label>
    </ligand>
</feature>
<feature type="binding site" evidence="17">
    <location>
        <position position="134"/>
    </location>
    <ligand>
        <name>ATP</name>
        <dbReference type="ChEBI" id="CHEBI:30616"/>
        <label>1</label>
    </ligand>
</feature>
<evidence type="ECO:0000256" key="17">
    <source>
        <dbReference type="HAMAP-Rule" id="MF_01210"/>
    </source>
</evidence>
<comment type="caution">
    <text evidence="20">The sequence shown here is derived from an EMBL/GenBank/DDBJ whole genome shotgun (WGS) entry which is preliminary data.</text>
</comment>
<feature type="binding site" evidence="17">
    <location>
        <position position="306"/>
    </location>
    <ligand>
        <name>Mn(2+)</name>
        <dbReference type="ChEBI" id="CHEBI:29035"/>
        <label>2</label>
    </ligand>
</feature>
<keyword evidence="13 17" id="KW-0665">Pyrimidine biosynthesis</keyword>
<feature type="binding site" evidence="17">
    <location>
        <position position="834"/>
    </location>
    <ligand>
        <name>ATP</name>
        <dbReference type="ChEBI" id="CHEBI:30616"/>
        <label>2</label>
    </ligand>
</feature>
<dbReference type="PANTHER" id="PTHR11405">
    <property type="entry name" value="CARBAMOYLTRANSFERASE FAMILY MEMBER"/>
    <property type="match status" value="1"/>
</dbReference>
<dbReference type="InterPro" id="IPR005480">
    <property type="entry name" value="CPSase_lsu_oligo"/>
</dbReference>
<comment type="domain">
    <text evidence="17">The large subunit is composed of 2 ATP-grasp domains that are involved in binding the 2 ATP molecules needed for carbamoyl phosphate synthesis. The N-terminal ATP-grasp domain (referred to as the carboxyphosphate synthetic component) catalyzes the ATP-dependent phosphorylation of hydrogencarbonate to carboxyphosphate and the subsequent nucleophilic attack by ammonia to form a carbamate intermediate. The C-terminal ATP-grasp domain (referred to as the carbamoyl phosphate synthetic component) then catalyzes the phosphorylation of carbamate with the second ATP to form the end product carbamoyl phosphate. The reactive and unstable enzyme intermediates are sequentially channeled from one active site to the next through the interior of the protein over a distance of at least 96 A.</text>
</comment>
<feature type="binding site" evidence="17">
    <location>
        <position position="894"/>
    </location>
    <ligand>
        <name>Mn(2+)</name>
        <dbReference type="ChEBI" id="CHEBI:29035"/>
        <label>4</label>
    </ligand>
</feature>
<evidence type="ECO:0000256" key="11">
    <source>
        <dbReference type="ARBA" id="ARBA00022840"/>
    </source>
</evidence>
<feature type="binding site" evidence="17">
    <location>
        <position position="290"/>
    </location>
    <ligand>
        <name>Mn(2+)</name>
        <dbReference type="ChEBI" id="CHEBI:29035"/>
        <label>1</label>
    </ligand>
</feature>
<dbReference type="PROSITE" id="PS00867">
    <property type="entry name" value="CPSASE_2"/>
    <property type="match status" value="2"/>
</dbReference>
<feature type="binding site" evidence="17">
    <location>
        <position position="894"/>
    </location>
    <ligand>
        <name>Mn(2+)</name>
        <dbReference type="ChEBI" id="CHEBI:29035"/>
        <label>3</label>
    </ligand>
</feature>
<dbReference type="InterPro" id="IPR033937">
    <property type="entry name" value="MGS_CPS_CarB"/>
</dbReference>
<comment type="pathway">
    <text evidence="2 17">Pyrimidine metabolism; UMP biosynthesis via de novo pathway; (S)-dihydroorotate from bicarbonate: step 1/3.</text>
</comment>
<dbReference type="UniPathway" id="UPA00068">
    <property type="reaction ID" value="UER00171"/>
</dbReference>
<dbReference type="FunFam" id="3.40.50.20:FF:000003">
    <property type="entry name" value="Carbamoyl-phosphate synthase large chain"/>
    <property type="match status" value="1"/>
</dbReference>
<feature type="binding site" evidence="17">
    <location>
        <position position="874"/>
    </location>
    <ligand>
        <name>Mg(2+)</name>
        <dbReference type="ChEBI" id="CHEBI:18420"/>
        <label>3</label>
    </ligand>
</feature>
<feature type="binding site" evidence="17">
    <location>
        <position position="304"/>
    </location>
    <ligand>
        <name>Mn(2+)</name>
        <dbReference type="ChEBI" id="CHEBI:29035"/>
        <label>2</label>
    </ligand>
</feature>
<dbReference type="InterPro" id="IPR036897">
    <property type="entry name" value="CarbamoylP_synth_lsu_oligo_sf"/>
</dbReference>
<keyword evidence="8" id="KW-0479">Metal-binding</keyword>
<evidence type="ECO:0000256" key="15">
    <source>
        <dbReference type="ARBA" id="ARBA00047359"/>
    </source>
</evidence>
<feature type="binding site" evidence="17">
    <location>
        <position position="831"/>
    </location>
    <ligand>
        <name>ATP</name>
        <dbReference type="ChEBI" id="CHEBI:30616"/>
        <label>2</label>
    </ligand>
</feature>
<dbReference type="GO" id="GO:0046872">
    <property type="term" value="F:metal ion binding"/>
    <property type="evidence" value="ECO:0007669"/>
    <property type="project" value="UniProtKB-KW"/>
</dbReference>
<evidence type="ECO:0000256" key="10">
    <source>
        <dbReference type="ARBA" id="ARBA00022741"/>
    </source>
</evidence>
<dbReference type="InterPro" id="IPR005483">
    <property type="entry name" value="CPSase_dom"/>
</dbReference>
<dbReference type="EC" id="6.3.4.16" evidence="17"/>
<dbReference type="InterPro" id="IPR036914">
    <property type="entry name" value="MGS-like_dom_sf"/>
</dbReference>
<feature type="binding site" evidence="17">
    <location>
        <position position="874"/>
    </location>
    <ligand>
        <name>ATP</name>
        <dbReference type="ChEBI" id="CHEBI:30616"/>
        <label>2</label>
    </ligand>
</feature>
<comment type="function">
    <text evidence="17">Large subunit of the glutamine-dependent carbamoyl phosphate synthetase (CPSase). CPSase catalyzes the formation of carbamoyl phosphate from the ammonia moiety of glutamine, carbonate, and phosphate donated by ATP, constituting the first step of 2 biosynthetic pathways, one leading to arginine and/or urea and the other to pyrimidine nucleotides. The large subunit (synthetase) binds the substrates ammonia (free or transferred from glutamine from the small subunit), hydrogencarbonate and ATP and carries out an ATP-coupled ligase reaction, activating hydrogencarbonate by forming carboxy phosphate which reacts with ammonia to form carbamoyl phosphate.</text>
</comment>
<feature type="domain" description="MGS-like" evidence="19">
    <location>
        <begin position="989"/>
        <end position="1123"/>
    </location>
</feature>
<feature type="binding site" evidence="17">
    <location>
        <position position="220"/>
    </location>
    <ligand>
        <name>ATP</name>
        <dbReference type="ChEBI" id="CHEBI:30616"/>
        <label>1</label>
    </ligand>
</feature>
<dbReference type="FunFam" id="3.30.1490.20:FF:000001">
    <property type="entry name" value="Carbamoyl-phosphate synthase large chain"/>
    <property type="match status" value="1"/>
</dbReference>
<keyword evidence="9 17" id="KW-0677">Repeat</keyword>
<evidence type="ECO:0000259" key="18">
    <source>
        <dbReference type="PROSITE" id="PS50975"/>
    </source>
</evidence>
<comment type="cofactor">
    <cofactor evidence="17">
        <name>Mg(2+)</name>
        <dbReference type="ChEBI" id="CHEBI:18420"/>
    </cofactor>
    <cofactor evidence="17">
        <name>Mn(2+)</name>
        <dbReference type="ChEBI" id="CHEBI:29035"/>
    </cofactor>
    <text evidence="17">Binds 4 Mg(2+) or Mn(2+) ions per subunit.</text>
</comment>
<dbReference type="PANTHER" id="PTHR11405:SF53">
    <property type="entry name" value="CARBAMOYL-PHOSPHATE SYNTHASE [AMMONIA], MITOCHONDRIAL"/>
    <property type="match status" value="1"/>
</dbReference>
<feature type="binding site" evidence="17">
    <location>
        <position position="894"/>
    </location>
    <ligand>
        <name>ATP</name>
        <dbReference type="ChEBI" id="CHEBI:30616"/>
        <label>2</label>
    </ligand>
</feature>
<feature type="binding site" evidence="17">
    <location>
        <position position="181"/>
    </location>
    <ligand>
        <name>ATP</name>
        <dbReference type="ChEBI" id="CHEBI:30616"/>
        <label>1</label>
    </ligand>
</feature>
<feature type="binding site" evidence="17">
    <location>
        <position position="874"/>
    </location>
    <ligand>
        <name>Mn(2+)</name>
        <dbReference type="ChEBI" id="CHEBI:29035"/>
        <label>3</label>
    </ligand>
</feature>
<keyword evidence="7 17" id="KW-0028">Amino-acid biosynthesis</keyword>
<dbReference type="Gene3D" id="3.40.50.1380">
    <property type="entry name" value="Methylglyoxal synthase-like domain"/>
    <property type="match status" value="1"/>
</dbReference>
<dbReference type="SUPFAM" id="SSF48108">
    <property type="entry name" value="Carbamoyl phosphate synthetase, large subunit connection domain"/>
    <property type="match status" value="1"/>
</dbReference>
<dbReference type="GO" id="GO:0005524">
    <property type="term" value="F:ATP binding"/>
    <property type="evidence" value="ECO:0007669"/>
    <property type="project" value="UniProtKB-UniRule"/>
</dbReference>
<evidence type="ECO:0000259" key="19">
    <source>
        <dbReference type="PROSITE" id="PS51855"/>
    </source>
</evidence>
<dbReference type="InterPro" id="IPR016185">
    <property type="entry name" value="PreATP-grasp_dom_sf"/>
</dbReference>
<comment type="catalytic activity">
    <reaction evidence="16 17">
        <text>hydrogencarbonate + L-glutamine + 2 ATP + H2O = carbamoyl phosphate + L-glutamate + 2 ADP + phosphate + 2 H(+)</text>
        <dbReference type="Rhea" id="RHEA:18633"/>
        <dbReference type="ChEBI" id="CHEBI:15377"/>
        <dbReference type="ChEBI" id="CHEBI:15378"/>
        <dbReference type="ChEBI" id="CHEBI:17544"/>
        <dbReference type="ChEBI" id="CHEBI:29985"/>
        <dbReference type="ChEBI" id="CHEBI:30616"/>
        <dbReference type="ChEBI" id="CHEBI:43474"/>
        <dbReference type="ChEBI" id="CHEBI:58228"/>
        <dbReference type="ChEBI" id="CHEBI:58359"/>
        <dbReference type="ChEBI" id="CHEBI:456216"/>
        <dbReference type="EC" id="6.3.5.5"/>
    </reaction>
</comment>
<gene>
    <name evidence="17" type="primary">carB</name>
    <name evidence="20" type="ORF">DI569_15575</name>
</gene>
<feature type="binding site" evidence="17">
    <location>
        <position position="306"/>
    </location>
    <ligand>
        <name>Mg(2+)</name>
        <dbReference type="ChEBI" id="CHEBI:18420"/>
        <label>2</label>
    </ligand>
</feature>
<evidence type="ECO:0000256" key="14">
    <source>
        <dbReference type="ARBA" id="ARBA00023211"/>
    </source>
</evidence>
<feature type="binding site" evidence="17">
    <location>
        <position position="304"/>
    </location>
    <ligand>
        <name>ATP</name>
        <dbReference type="ChEBI" id="CHEBI:30616"/>
        <label>1</label>
    </ligand>
</feature>
<evidence type="ECO:0000256" key="2">
    <source>
        <dbReference type="ARBA" id="ARBA00004812"/>
    </source>
</evidence>
<comment type="catalytic activity">
    <reaction evidence="15 17">
        <text>hydrogencarbonate + NH4(+) + 2 ATP = carbamoyl phosphate + 2 ADP + phosphate + 2 H(+)</text>
        <dbReference type="Rhea" id="RHEA:18029"/>
        <dbReference type="ChEBI" id="CHEBI:15378"/>
        <dbReference type="ChEBI" id="CHEBI:17544"/>
        <dbReference type="ChEBI" id="CHEBI:28938"/>
        <dbReference type="ChEBI" id="CHEBI:30616"/>
        <dbReference type="ChEBI" id="CHEBI:43474"/>
        <dbReference type="ChEBI" id="CHEBI:58228"/>
        <dbReference type="ChEBI" id="CHEBI:456216"/>
        <dbReference type="EC" id="6.3.4.16"/>
    </reaction>
</comment>
<dbReference type="Gene3D" id="1.10.1030.10">
    <property type="entry name" value="Carbamoyl-phosphate synthetase, large subunit oligomerisation domain"/>
    <property type="match status" value="1"/>
</dbReference>
<feature type="binding site" evidence="17">
    <location>
        <position position="180"/>
    </location>
    <ligand>
        <name>ATP</name>
        <dbReference type="ChEBI" id="CHEBI:30616"/>
        <label>1</label>
    </ligand>
</feature>
<feature type="binding site" evidence="17">
    <location>
        <position position="896"/>
    </location>
    <ligand>
        <name>Mn(2+)</name>
        <dbReference type="ChEBI" id="CHEBI:29035"/>
        <label>4</label>
    </ligand>
</feature>
<feature type="region of interest" description="Carboxyphosphate synthetic domain" evidence="17">
    <location>
        <begin position="1"/>
        <end position="407"/>
    </location>
</feature>
<feature type="binding site" evidence="17">
    <location>
        <position position="894"/>
    </location>
    <ligand>
        <name>Mg(2+)</name>
        <dbReference type="ChEBI" id="CHEBI:18420"/>
        <label>3</label>
    </ligand>
</feature>
<feature type="binding site" evidence="17">
    <location>
        <position position="304"/>
    </location>
    <ligand>
        <name>Mg(2+)</name>
        <dbReference type="ChEBI" id="CHEBI:18420"/>
        <label>2</label>
    </ligand>
</feature>
<protein>
    <recommendedName>
        <fullName evidence="17">Carbamoyl phosphate synthase large chain</fullName>
        <ecNumber evidence="17">6.3.4.16</ecNumber>
        <ecNumber evidence="17">6.3.5.5</ecNumber>
    </recommendedName>
    <alternativeName>
        <fullName evidence="17">Carbamoyl phosphate synthetase ammonia chain</fullName>
    </alternativeName>
</protein>
<keyword evidence="6 17" id="KW-0436">Ligase</keyword>
<dbReference type="NCBIfam" id="TIGR01369">
    <property type="entry name" value="CPSaseII_lrg"/>
    <property type="match status" value="1"/>
</dbReference>
<feature type="binding site" evidence="17">
    <location>
        <position position="894"/>
    </location>
    <ligand>
        <name>Mg(2+)</name>
        <dbReference type="ChEBI" id="CHEBI:18420"/>
        <label>4</label>
    </ligand>
</feature>
<dbReference type="CDD" id="cd01424">
    <property type="entry name" value="MGS_CPS_II"/>
    <property type="match status" value="1"/>
</dbReference>
<dbReference type="GO" id="GO:0044205">
    <property type="term" value="P:'de novo' UMP biosynthetic process"/>
    <property type="evidence" value="ECO:0007669"/>
    <property type="project" value="UniProtKB-UniRule"/>
</dbReference>
<dbReference type="HAMAP" id="MF_01210_A">
    <property type="entry name" value="CPSase_L_chain_A"/>
    <property type="match status" value="1"/>
</dbReference>
<evidence type="ECO:0000256" key="6">
    <source>
        <dbReference type="ARBA" id="ARBA00022598"/>
    </source>
</evidence>
<dbReference type="InterPro" id="IPR013815">
    <property type="entry name" value="ATP_grasp_subdomain_1"/>
</dbReference>
<dbReference type="Pfam" id="PF02786">
    <property type="entry name" value="CPSase_L_D2"/>
    <property type="match status" value="2"/>
</dbReference>
<dbReference type="PROSITE" id="PS50975">
    <property type="entry name" value="ATP_GRASP"/>
    <property type="match status" value="2"/>
</dbReference>
<feature type="binding site" evidence="17">
    <location>
        <position position="213"/>
    </location>
    <ligand>
        <name>ATP</name>
        <dbReference type="ChEBI" id="CHEBI:30616"/>
        <label>1</label>
    </ligand>
</feature>
<evidence type="ECO:0000256" key="9">
    <source>
        <dbReference type="ARBA" id="ARBA00022737"/>
    </source>
</evidence>
<keyword evidence="14" id="KW-0464">Manganese</keyword>
<keyword evidence="10 17" id="KW-0547">Nucleotide-binding</keyword>
<dbReference type="Pfam" id="PF02142">
    <property type="entry name" value="MGS"/>
    <property type="match status" value="1"/>
</dbReference>
<feature type="binding site" evidence="17">
    <location>
        <position position="246"/>
    </location>
    <ligand>
        <name>ATP</name>
        <dbReference type="ChEBI" id="CHEBI:30616"/>
        <label>1</label>
    </ligand>
</feature>
<feature type="binding site" evidence="17">
    <location>
        <position position="756"/>
    </location>
    <ligand>
        <name>ATP</name>
        <dbReference type="ChEBI" id="CHEBI:30616"/>
        <label>2</label>
    </ligand>
</feature>
<dbReference type="GO" id="GO:0004087">
    <property type="term" value="F:carbamoyl-phosphate synthase (ammonia) activity"/>
    <property type="evidence" value="ECO:0007669"/>
    <property type="project" value="UniProtKB-EC"/>
</dbReference>
<keyword evidence="12" id="KW-0460">Magnesium</keyword>
<feature type="binding site" evidence="17">
    <location>
        <position position="797"/>
    </location>
    <ligand>
        <name>ATP</name>
        <dbReference type="ChEBI" id="CHEBI:30616"/>
        <label>2</label>
    </ligand>
</feature>
<dbReference type="GO" id="GO:0004088">
    <property type="term" value="F:carbamoyl-phosphate synthase (glutamine-hydrolyzing) activity"/>
    <property type="evidence" value="ECO:0007669"/>
    <property type="project" value="UniProtKB-UniRule"/>
</dbReference>
<feature type="binding site" evidence="17">
    <location>
        <position position="795"/>
    </location>
    <ligand>
        <name>ATP</name>
        <dbReference type="ChEBI" id="CHEBI:30616"/>
        <label>2</label>
    </ligand>
</feature>
<feature type="binding site" evidence="17">
    <location>
        <position position="290"/>
    </location>
    <ligand>
        <name>Mg(2+)</name>
        <dbReference type="ChEBI" id="CHEBI:18420"/>
        <label>1</label>
    </ligand>
</feature>
<dbReference type="GO" id="GO:0005737">
    <property type="term" value="C:cytoplasm"/>
    <property type="evidence" value="ECO:0007669"/>
    <property type="project" value="TreeGrafter"/>
</dbReference>
<dbReference type="AlphaFoldDB" id="A0A2W5MRS3"/>
<evidence type="ECO:0000313" key="20">
    <source>
        <dbReference type="EMBL" id="PZQ20433.1"/>
    </source>
</evidence>
<dbReference type="PROSITE" id="PS51855">
    <property type="entry name" value="MGS"/>
    <property type="match status" value="1"/>
</dbReference>
<dbReference type="NCBIfam" id="NF003671">
    <property type="entry name" value="PRK05294.1"/>
    <property type="match status" value="1"/>
</dbReference>
<dbReference type="GO" id="GO:0006541">
    <property type="term" value="P:glutamine metabolic process"/>
    <property type="evidence" value="ECO:0007669"/>
    <property type="project" value="TreeGrafter"/>
</dbReference>
<dbReference type="Gene3D" id="3.30.470.20">
    <property type="entry name" value="ATP-grasp fold, B domain"/>
    <property type="match status" value="2"/>
</dbReference>
<dbReference type="HAMAP" id="MF_01210_B">
    <property type="entry name" value="CPSase_L_chain_B"/>
    <property type="match status" value="1"/>
</dbReference>
<feature type="binding site" evidence="17">
    <location>
        <position position="833"/>
    </location>
    <ligand>
        <name>ATP</name>
        <dbReference type="ChEBI" id="CHEBI:30616"/>
        <label>2</label>
    </ligand>
</feature>
<dbReference type="Pfam" id="PF25596">
    <property type="entry name" value="CPSase_L_D1"/>
    <property type="match status" value="2"/>
</dbReference>